<dbReference type="RefSeq" id="WP_068554290.1">
    <property type="nucleotide sequence ID" value="NZ_LOEE01000006.1"/>
</dbReference>
<keyword evidence="2" id="KW-1185">Reference proteome</keyword>
<dbReference type="OrthoDB" id="2628572at2"/>
<dbReference type="Proteomes" id="UP000070456">
    <property type="component" value="Unassembled WGS sequence"/>
</dbReference>
<organism evidence="1 2">
    <name type="scientific">Thermotalea metallivorans</name>
    <dbReference type="NCBI Taxonomy" id="520762"/>
    <lineage>
        <taxon>Bacteria</taxon>
        <taxon>Bacillati</taxon>
        <taxon>Bacillota</taxon>
        <taxon>Clostridia</taxon>
        <taxon>Peptostreptococcales</taxon>
        <taxon>Thermotaleaceae</taxon>
        <taxon>Thermotalea</taxon>
    </lineage>
</organism>
<accession>A0A140LCK3</accession>
<gene>
    <name evidence="1" type="ORF">AN619_02530</name>
</gene>
<comment type="caution">
    <text evidence="1">The sequence shown here is derived from an EMBL/GenBank/DDBJ whole genome shotgun (WGS) entry which is preliminary data.</text>
</comment>
<dbReference type="EMBL" id="LOEE01000006">
    <property type="protein sequence ID" value="KXG78278.1"/>
    <property type="molecule type" value="Genomic_DNA"/>
</dbReference>
<reference evidence="1 2" key="1">
    <citation type="submission" date="2015-12" db="EMBL/GenBank/DDBJ databases">
        <title>Draft genome sequence of the thermoanaerobe Thermotalea metallivorans, an isolate from the runoff channel of the Great Artesian Basin, Australia.</title>
        <authorList>
            <person name="Patel B.K."/>
        </authorList>
    </citation>
    <scope>NUCLEOTIDE SEQUENCE [LARGE SCALE GENOMIC DNA]</scope>
    <source>
        <strain evidence="1 2">B2-1</strain>
    </source>
</reference>
<dbReference type="AlphaFoldDB" id="A0A140LCK3"/>
<evidence type="ECO:0000313" key="1">
    <source>
        <dbReference type="EMBL" id="KXG78278.1"/>
    </source>
</evidence>
<dbReference type="STRING" id="520762.AN619_02530"/>
<name>A0A140LCK3_9FIRM</name>
<sequence length="74" mass="9159">MPENFYFAYGYNEQNRTATRLYRFIGGNFERYDPISRDWKPDPEQCRIFIGEDWEYDEITEEQALEITKNWNYN</sequence>
<proteinExistence type="predicted"/>
<evidence type="ECO:0000313" key="2">
    <source>
        <dbReference type="Proteomes" id="UP000070456"/>
    </source>
</evidence>
<protein>
    <submittedName>
        <fullName evidence="1">Uncharacterized protein</fullName>
    </submittedName>
</protein>